<comment type="caution">
    <text evidence="8">The sequence shown here is derived from an EMBL/GenBank/DDBJ whole genome shotgun (WGS) entry which is preliminary data.</text>
</comment>
<name>A0A645BPS9_9ZZZZ</name>
<dbReference type="GO" id="GO:0005886">
    <property type="term" value="C:plasma membrane"/>
    <property type="evidence" value="ECO:0007669"/>
    <property type="project" value="TreeGrafter"/>
</dbReference>
<proteinExistence type="inferred from homology"/>
<feature type="transmembrane region" description="Helical" evidence="6">
    <location>
        <begin position="89"/>
        <end position="106"/>
    </location>
</feature>
<dbReference type="InterPro" id="IPR051401">
    <property type="entry name" value="GtrA_CellWall_Glycosyl"/>
</dbReference>
<dbReference type="AlphaFoldDB" id="A0A645BPS9"/>
<evidence type="ECO:0000256" key="5">
    <source>
        <dbReference type="ARBA" id="ARBA00023136"/>
    </source>
</evidence>
<comment type="similarity">
    <text evidence="2">Belongs to the GtrA family.</text>
</comment>
<protein>
    <recommendedName>
        <fullName evidence="7">GtrA/DPMS transmembrane domain-containing protein</fullName>
    </recommendedName>
</protein>
<evidence type="ECO:0000256" key="3">
    <source>
        <dbReference type="ARBA" id="ARBA00022692"/>
    </source>
</evidence>
<dbReference type="Pfam" id="PF04138">
    <property type="entry name" value="GtrA_DPMS_TM"/>
    <property type="match status" value="1"/>
</dbReference>
<organism evidence="8">
    <name type="scientific">bioreactor metagenome</name>
    <dbReference type="NCBI Taxonomy" id="1076179"/>
    <lineage>
        <taxon>unclassified sequences</taxon>
        <taxon>metagenomes</taxon>
        <taxon>ecological metagenomes</taxon>
    </lineage>
</organism>
<evidence type="ECO:0000256" key="4">
    <source>
        <dbReference type="ARBA" id="ARBA00022989"/>
    </source>
</evidence>
<feature type="transmembrane region" description="Helical" evidence="6">
    <location>
        <begin position="55"/>
        <end position="77"/>
    </location>
</feature>
<keyword evidence="4 6" id="KW-1133">Transmembrane helix</keyword>
<comment type="subcellular location">
    <subcellularLocation>
        <location evidence="1">Membrane</location>
        <topology evidence="1">Multi-pass membrane protein</topology>
    </subcellularLocation>
</comment>
<accession>A0A645BPS9</accession>
<evidence type="ECO:0000313" key="8">
    <source>
        <dbReference type="EMBL" id="MPM67128.1"/>
    </source>
</evidence>
<reference evidence="8" key="1">
    <citation type="submission" date="2019-08" db="EMBL/GenBank/DDBJ databases">
        <authorList>
            <person name="Kucharzyk K."/>
            <person name="Murdoch R.W."/>
            <person name="Higgins S."/>
            <person name="Loffler F."/>
        </authorList>
    </citation>
    <scope>NUCLEOTIDE SEQUENCE</scope>
</reference>
<dbReference type="InterPro" id="IPR007267">
    <property type="entry name" value="GtrA_DPMS_TM"/>
</dbReference>
<evidence type="ECO:0000256" key="1">
    <source>
        <dbReference type="ARBA" id="ARBA00004141"/>
    </source>
</evidence>
<evidence type="ECO:0000259" key="7">
    <source>
        <dbReference type="Pfam" id="PF04138"/>
    </source>
</evidence>
<keyword evidence="5 6" id="KW-0472">Membrane</keyword>
<keyword evidence="3 6" id="KW-0812">Transmembrane</keyword>
<feature type="transmembrane region" description="Helical" evidence="6">
    <location>
        <begin position="24"/>
        <end position="43"/>
    </location>
</feature>
<gene>
    <name evidence="8" type="ORF">SDC9_114045</name>
</gene>
<sequence length="127" mass="14105">MIGVTGALLDFFIFLILTQVNGLFYQYANIISVSLGIINNFFLNARLNFKTGDRLWLRLGSFYGVGMIGMGLSAILLHVFIELLSLPPLLAKLMIIAIVTLVQFTLNKCITFRKTQKCSVNSQGSII</sequence>
<evidence type="ECO:0000256" key="2">
    <source>
        <dbReference type="ARBA" id="ARBA00009399"/>
    </source>
</evidence>
<dbReference type="PANTHER" id="PTHR38459">
    <property type="entry name" value="PROPHAGE BACTOPRENOL-LINKED GLUCOSE TRANSLOCASE HOMOLOG"/>
    <property type="match status" value="1"/>
</dbReference>
<evidence type="ECO:0000256" key="6">
    <source>
        <dbReference type="SAM" id="Phobius"/>
    </source>
</evidence>
<dbReference type="EMBL" id="VSSQ01021503">
    <property type="protein sequence ID" value="MPM67128.1"/>
    <property type="molecule type" value="Genomic_DNA"/>
</dbReference>
<dbReference type="GO" id="GO:0000271">
    <property type="term" value="P:polysaccharide biosynthetic process"/>
    <property type="evidence" value="ECO:0007669"/>
    <property type="project" value="InterPro"/>
</dbReference>
<feature type="domain" description="GtrA/DPMS transmembrane" evidence="7">
    <location>
        <begin position="1"/>
        <end position="112"/>
    </location>
</feature>
<dbReference type="PANTHER" id="PTHR38459:SF1">
    <property type="entry name" value="PROPHAGE BACTOPRENOL-LINKED GLUCOSE TRANSLOCASE HOMOLOG"/>
    <property type="match status" value="1"/>
</dbReference>